<dbReference type="EMBL" id="BONI01000097">
    <property type="protein sequence ID" value="GIG10682.1"/>
    <property type="molecule type" value="Genomic_DNA"/>
</dbReference>
<evidence type="ECO:0000313" key="3">
    <source>
        <dbReference type="Proteomes" id="UP000630887"/>
    </source>
</evidence>
<dbReference type="PANTHER" id="PTHR30344:SF1">
    <property type="entry name" value="6-PHOSPHOGLUCONOLACTONASE"/>
    <property type="match status" value="1"/>
</dbReference>
<sequence>MPSVPPDLVHIGSYTAKAGTAQAITAWRQDPDTGRLEPAGAPVAAVDPSWLAWHPAGTHLYAASESAAQVLSYAVTGDGLELLGAQPSGGADPCHLAVDPRGRFVVAANYSGGSVAVFAIGADGALLPYHQLVAHEGSGPDPDRQEGPHAHMALLAPDGLLHVTDLGTDEVRSYAVEPDGLRPVAASPLVAGMGPRHLAVHPSGVVFVAGELDSTVVACAVADGVLRPVSSVAATAGEPSERNYPSHLECSPDGRFLYVANRGADCLTVFAVEGTALRPVADVPTGRWPRHFALLGDFVYVADQDGDTVSVYRRDPATGLPEPTGDTVSVPNPSCVLPAPHRA</sequence>
<dbReference type="InterPro" id="IPR015943">
    <property type="entry name" value="WD40/YVTN_repeat-like_dom_sf"/>
</dbReference>
<dbReference type="InterPro" id="IPR019405">
    <property type="entry name" value="Lactonase_7-beta_prop"/>
</dbReference>
<accession>A0A8J3PBA2</accession>
<evidence type="ECO:0000256" key="1">
    <source>
        <dbReference type="ARBA" id="ARBA00005564"/>
    </source>
</evidence>
<dbReference type="InterPro" id="IPR050282">
    <property type="entry name" value="Cycloisomerase_2"/>
</dbReference>
<reference evidence="2 3" key="1">
    <citation type="submission" date="2021-01" db="EMBL/GenBank/DDBJ databases">
        <title>Whole genome shotgun sequence of Catellatospora coxensis NBRC 107359.</title>
        <authorList>
            <person name="Komaki H."/>
            <person name="Tamura T."/>
        </authorList>
    </citation>
    <scope>NUCLEOTIDE SEQUENCE [LARGE SCALE GENOMIC DNA]</scope>
    <source>
        <strain evidence="2 3">NBRC 107359</strain>
    </source>
</reference>
<dbReference type="InterPro" id="IPR011048">
    <property type="entry name" value="Haem_d1_sf"/>
</dbReference>
<dbReference type="GO" id="GO:0017057">
    <property type="term" value="F:6-phosphogluconolactonase activity"/>
    <property type="evidence" value="ECO:0007669"/>
    <property type="project" value="TreeGrafter"/>
</dbReference>
<gene>
    <name evidence="2" type="ORF">Cco03nite_73820</name>
</gene>
<protein>
    <recommendedName>
        <fullName evidence="4">6-phosphogluconolactonase (Cycloisomerase 2 family)</fullName>
    </recommendedName>
</protein>
<comment type="similarity">
    <text evidence="1">Belongs to the cycloisomerase 2 family.</text>
</comment>
<organism evidence="2 3">
    <name type="scientific">Catellatospora coxensis</name>
    <dbReference type="NCBI Taxonomy" id="310354"/>
    <lineage>
        <taxon>Bacteria</taxon>
        <taxon>Bacillati</taxon>
        <taxon>Actinomycetota</taxon>
        <taxon>Actinomycetes</taxon>
        <taxon>Micromonosporales</taxon>
        <taxon>Micromonosporaceae</taxon>
        <taxon>Catellatospora</taxon>
    </lineage>
</organism>
<dbReference type="AlphaFoldDB" id="A0A8J3PBA2"/>
<evidence type="ECO:0008006" key="4">
    <source>
        <dbReference type="Google" id="ProtNLM"/>
    </source>
</evidence>
<evidence type="ECO:0000313" key="2">
    <source>
        <dbReference type="EMBL" id="GIG10682.1"/>
    </source>
</evidence>
<dbReference type="PANTHER" id="PTHR30344">
    <property type="entry name" value="6-PHOSPHOGLUCONOLACTONASE-RELATED"/>
    <property type="match status" value="1"/>
</dbReference>
<dbReference type="Gene3D" id="2.130.10.10">
    <property type="entry name" value="YVTN repeat-like/Quinoprotein amine dehydrogenase"/>
    <property type="match status" value="1"/>
</dbReference>
<dbReference type="Proteomes" id="UP000630887">
    <property type="component" value="Unassembled WGS sequence"/>
</dbReference>
<dbReference type="SUPFAM" id="SSF51004">
    <property type="entry name" value="C-terminal (heme d1) domain of cytochrome cd1-nitrite reductase"/>
    <property type="match status" value="1"/>
</dbReference>
<keyword evidence="3" id="KW-1185">Reference proteome</keyword>
<comment type="caution">
    <text evidence="2">The sequence shown here is derived from an EMBL/GenBank/DDBJ whole genome shotgun (WGS) entry which is preliminary data.</text>
</comment>
<dbReference type="RefSeq" id="WP_203698649.1">
    <property type="nucleotide sequence ID" value="NZ_BAAALC010000014.1"/>
</dbReference>
<proteinExistence type="inferred from homology"/>
<name>A0A8J3PBA2_9ACTN</name>
<dbReference type="Pfam" id="PF10282">
    <property type="entry name" value="Lactonase"/>
    <property type="match status" value="1"/>
</dbReference>